<dbReference type="Proteomes" id="UP000028488">
    <property type="component" value="Chromosome"/>
</dbReference>
<feature type="domain" description="D-isomer specific 2-hydroxyacid dehydrogenase NAD-binding" evidence="6">
    <location>
        <begin position="107"/>
        <end position="283"/>
    </location>
</feature>
<dbReference type="PANTHER" id="PTHR43761:SF1">
    <property type="entry name" value="D-ISOMER SPECIFIC 2-HYDROXYACID DEHYDROGENASE CATALYTIC DOMAIN-CONTAINING PROTEIN-RELATED"/>
    <property type="match status" value="1"/>
</dbReference>
<sequence length="319" mass="32948">MTDRVVVLDDFIPAEALSDSLAAAGISADVVHQSEFPSGPGVIALLVGPENTGLEPRHLADLPDLRLLSATSAGYDHLPVSAAHERGLWVTRAVDYCTEEVADHALGLTLGLLRSTHALDRAVHAGGWDVTAAPPRRIAGTVLGLYGFGRIAGAFALRARAVGMTVLVSGRGLGDRAGDLAAEGIEVVGFEELLRRSDVLSLHVPLTPETKGLIDERALAAMTRGAYLVNVSRGGLVDHDALGAALRGGHLAGAAVDVLPNEPPAQDDPILQIPNLVITPHAAWYSPQVAHTLAQQSARNVAAVLTGASPAGVVAAPGM</sequence>
<dbReference type="InterPro" id="IPR029753">
    <property type="entry name" value="D-isomer_DH_CS"/>
</dbReference>
<evidence type="ECO:0000313" key="7">
    <source>
        <dbReference type="EMBL" id="AII06438.1"/>
    </source>
</evidence>
<dbReference type="Gene3D" id="3.40.50.720">
    <property type="entry name" value="NAD(P)-binding Rossmann-like Domain"/>
    <property type="match status" value="2"/>
</dbReference>
<gene>
    <name evidence="7" type="ORF">EP51_18180</name>
</gene>
<dbReference type="GO" id="GO:0016616">
    <property type="term" value="F:oxidoreductase activity, acting on the CH-OH group of donors, NAD or NADP as acceptor"/>
    <property type="evidence" value="ECO:0007669"/>
    <property type="project" value="InterPro"/>
</dbReference>
<evidence type="ECO:0000259" key="6">
    <source>
        <dbReference type="Pfam" id="PF02826"/>
    </source>
</evidence>
<evidence type="ECO:0000313" key="8">
    <source>
        <dbReference type="Proteomes" id="UP000028488"/>
    </source>
</evidence>
<protein>
    <submittedName>
        <fullName evidence="7">2-hydroxyacid dehydrogenase</fullName>
    </submittedName>
</protein>
<dbReference type="EMBL" id="CP008947">
    <property type="protein sequence ID" value="AII06438.1"/>
    <property type="molecule type" value="Genomic_DNA"/>
</dbReference>
<dbReference type="Pfam" id="PF02826">
    <property type="entry name" value="2-Hacid_dh_C"/>
    <property type="match status" value="1"/>
</dbReference>
<dbReference type="InterPro" id="IPR043322">
    <property type="entry name" value="CtBP"/>
</dbReference>
<keyword evidence="3" id="KW-0520">NAD</keyword>
<dbReference type="SUPFAM" id="SSF52283">
    <property type="entry name" value="Formate/glycerate dehydrogenase catalytic domain-like"/>
    <property type="match status" value="1"/>
</dbReference>
<evidence type="ECO:0000256" key="3">
    <source>
        <dbReference type="ARBA" id="ARBA00023027"/>
    </source>
</evidence>
<dbReference type="Pfam" id="PF00389">
    <property type="entry name" value="2-Hacid_dh"/>
    <property type="match status" value="1"/>
</dbReference>
<evidence type="ECO:0000256" key="1">
    <source>
        <dbReference type="ARBA" id="ARBA00005854"/>
    </source>
</evidence>
<evidence type="ECO:0000256" key="2">
    <source>
        <dbReference type="ARBA" id="ARBA00023002"/>
    </source>
</evidence>
<dbReference type="eggNOG" id="COG1052">
    <property type="taxonomic scope" value="Bacteria"/>
</dbReference>
<keyword evidence="2 4" id="KW-0560">Oxidoreductase</keyword>
<dbReference type="GO" id="GO:0003714">
    <property type="term" value="F:transcription corepressor activity"/>
    <property type="evidence" value="ECO:0007669"/>
    <property type="project" value="InterPro"/>
</dbReference>
<dbReference type="PANTHER" id="PTHR43761">
    <property type="entry name" value="D-ISOMER SPECIFIC 2-HYDROXYACID DEHYDROGENASE FAMILY PROTEIN (AFU_ORTHOLOGUE AFUA_1G13630)"/>
    <property type="match status" value="1"/>
</dbReference>
<reference evidence="7 8" key="1">
    <citation type="submission" date="2014-07" db="EMBL/GenBank/DDBJ databases">
        <title>Genome Sequence of Rhodococcus opacus Strain R7, a Biodegrader of Mono- and Polycyclic Aromatic Hydrocarbons.</title>
        <authorList>
            <person name="Di Gennaro P."/>
            <person name="Zampolli J."/>
            <person name="Presti I."/>
            <person name="Cappelletti M."/>
            <person name="D'Ursi P."/>
            <person name="Orro A."/>
            <person name="Mezzelani A."/>
            <person name="Milanesi L."/>
        </authorList>
    </citation>
    <scope>NUCLEOTIDE SEQUENCE [LARGE SCALE GENOMIC DNA]</scope>
    <source>
        <strain evidence="7 8">R7</strain>
    </source>
</reference>
<dbReference type="InterPro" id="IPR006140">
    <property type="entry name" value="D-isomer_DH_NAD-bd"/>
</dbReference>
<dbReference type="GO" id="GO:0051287">
    <property type="term" value="F:NAD binding"/>
    <property type="evidence" value="ECO:0007669"/>
    <property type="project" value="InterPro"/>
</dbReference>
<evidence type="ECO:0000256" key="4">
    <source>
        <dbReference type="RuleBase" id="RU003719"/>
    </source>
</evidence>
<feature type="domain" description="D-isomer specific 2-hydroxyacid dehydrogenase catalytic" evidence="5">
    <location>
        <begin position="50"/>
        <end position="314"/>
    </location>
</feature>
<accession>A0A076EMG3</accession>
<evidence type="ECO:0000259" key="5">
    <source>
        <dbReference type="Pfam" id="PF00389"/>
    </source>
</evidence>
<dbReference type="InterPro" id="IPR050418">
    <property type="entry name" value="D-iso_2-hydroxyacid_DH_PdxB"/>
</dbReference>
<organism evidence="7 8">
    <name type="scientific">Rhodococcus opacus</name>
    <name type="common">Nocardia opaca</name>
    <dbReference type="NCBI Taxonomy" id="37919"/>
    <lineage>
        <taxon>Bacteria</taxon>
        <taxon>Bacillati</taxon>
        <taxon>Actinomycetota</taxon>
        <taxon>Actinomycetes</taxon>
        <taxon>Mycobacteriales</taxon>
        <taxon>Nocardiaceae</taxon>
        <taxon>Rhodococcus</taxon>
    </lineage>
</organism>
<dbReference type="InterPro" id="IPR006139">
    <property type="entry name" value="D-isomer_2_OHA_DH_cat_dom"/>
</dbReference>
<comment type="similarity">
    <text evidence="1 4">Belongs to the D-isomer specific 2-hydroxyacid dehydrogenase family.</text>
</comment>
<dbReference type="RefSeq" id="WP_128640022.1">
    <property type="nucleotide sequence ID" value="NZ_CP008947.1"/>
</dbReference>
<dbReference type="CDD" id="cd05299">
    <property type="entry name" value="CtBP_dh"/>
    <property type="match status" value="1"/>
</dbReference>
<name>A0A076EMG3_RHOOP</name>
<proteinExistence type="inferred from homology"/>
<dbReference type="PROSITE" id="PS00670">
    <property type="entry name" value="D_2_HYDROXYACID_DH_2"/>
    <property type="match status" value="1"/>
</dbReference>
<dbReference type="AlphaFoldDB" id="A0A076EMG3"/>
<dbReference type="SUPFAM" id="SSF51735">
    <property type="entry name" value="NAD(P)-binding Rossmann-fold domains"/>
    <property type="match status" value="1"/>
</dbReference>
<dbReference type="InterPro" id="IPR036291">
    <property type="entry name" value="NAD(P)-bd_dom_sf"/>
</dbReference>